<keyword evidence="9" id="KW-0443">Lipid metabolism</keyword>
<dbReference type="Pfam" id="PF02737">
    <property type="entry name" value="3HCDH_N"/>
    <property type="match status" value="1"/>
</dbReference>
<keyword evidence="15" id="KW-0413">Isomerase</keyword>
<keyword evidence="7 15" id="KW-0560">Oxidoreductase</keyword>
<keyword evidence="5" id="KW-0276">Fatty acid metabolism</keyword>
<evidence type="ECO:0000313" key="17">
    <source>
        <dbReference type="Proteomes" id="UP001229955"/>
    </source>
</evidence>
<feature type="domain" description="3-hydroxyacyl-CoA dehydrogenase NAD binding" evidence="14">
    <location>
        <begin position="318"/>
        <end position="495"/>
    </location>
</feature>
<name>A0AA49JWB6_9BACT</name>
<dbReference type="CDD" id="cd06558">
    <property type="entry name" value="crotonase-like"/>
    <property type="match status" value="1"/>
</dbReference>
<dbReference type="GO" id="GO:0006635">
    <property type="term" value="P:fatty acid beta-oxidation"/>
    <property type="evidence" value="ECO:0007669"/>
    <property type="project" value="TreeGrafter"/>
</dbReference>
<comment type="pathway">
    <text evidence="1">Lipid metabolism; fatty acid beta-oxidation.</text>
</comment>
<dbReference type="RefSeq" id="WP_367886218.1">
    <property type="nucleotide sequence ID" value="NZ_CP130612.1"/>
</dbReference>
<comment type="catalytic activity">
    <reaction evidence="12">
        <text>a (3S)-3-hydroxyacyl-CoA + NAD(+) = a 3-oxoacyl-CoA + NADH + H(+)</text>
        <dbReference type="Rhea" id="RHEA:22432"/>
        <dbReference type="ChEBI" id="CHEBI:15378"/>
        <dbReference type="ChEBI" id="CHEBI:57318"/>
        <dbReference type="ChEBI" id="CHEBI:57540"/>
        <dbReference type="ChEBI" id="CHEBI:57945"/>
        <dbReference type="ChEBI" id="CHEBI:90726"/>
        <dbReference type="EC" id="1.1.1.35"/>
    </reaction>
</comment>
<keyword evidence="10 15" id="KW-0456">Lyase</keyword>
<evidence type="ECO:0000256" key="2">
    <source>
        <dbReference type="ARBA" id="ARBA00007005"/>
    </source>
</evidence>
<dbReference type="Gene3D" id="3.90.226.10">
    <property type="entry name" value="2-enoyl-CoA Hydratase, Chain A, domain 1"/>
    <property type="match status" value="1"/>
</dbReference>
<dbReference type="FunFam" id="3.90.226.10:FF:000011">
    <property type="entry name" value="Fatty acid oxidation complex subunit alpha"/>
    <property type="match status" value="1"/>
</dbReference>
<dbReference type="EMBL" id="CP130612">
    <property type="protein sequence ID" value="WKW13360.1"/>
    <property type="molecule type" value="Genomic_DNA"/>
</dbReference>
<evidence type="ECO:0000256" key="5">
    <source>
        <dbReference type="ARBA" id="ARBA00022832"/>
    </source>
</evidence>
<dbReference type="PROSITE" id="PS00067">
    <property type="entry name" value="3HCDH"/>
    <property type="match status" value="1"/>
</dbReference>
<dbReference type="Pfam" id="PF00378">
    <property type="entry name" value="ECH_1"/>
    <property type="match status" value="1"/>
</dbReference>
<dbReference type="SUPFAM" id="SSF48179">
    <property type="entry name" value="6-phosphogluconate dehydrogenase C-terminal domain-like"/>
    <property type="match status" value="2"/>
</dbReference>
<keyword evidence="8" id="KW-0520">NAD</keyword>
<dbReference type="InterPro" id="IPR006176">
    <property type="entry name" value="3-OHacyl-CoA_DH_NAD-bd"/>
</dbReference>
<dbReference type="Gene3D" id="3.40.50.720">
    <property type="entry name" value="NAD(P)-binding Rossmann-like Domain"/>
    <property type="match status" value="1"/>
</dbReference>
<dbReference type="InterPro" id="IPR036291">
    <property type="entry name" value="NAD(P)-bd_dom_sf"/>
</dbReference>
<feature type="domain" description="3-hydroxyacyl-CoA dehydrogenase C-terminal" evidence="13">
    <location>
        <begin position="623"/>
        <end position="707"/>
    </location>
</feature>
<accession>A0AA49K1W3</accession>
<dbReference type="InterPro" id="IPR029045">
    <property type="entry name" value="ClpP/crotonase-like_dom_sf"/>
</dbReference>
<evidence type="ECO:0000256" key="1">
    <source>
        <dbReference type="ARBA" id="ARBA00005005"/>
    </source>
</evidence>
<evidence type="ECO:0000313" key="16">
    <source>
        <dbReference type="EMBL" id="WKW16267.1"/>
    </source>
</evidence>
<keyword evidence="6" id="KW-0442">Lipid degradation</keyword>
<keyword evidence="11" id="KW-0511">Multifunctional enzyme</keyword>
<reference evidence="15" key="1">
    <citation type="submission" date="2023-07" db="EMBL/GenBank/DDBJ databases">
        <authorList>
            <person name="Haufschild T."/>
            <person name="Kallscheuer N."/>
            <person name="Hammer J."/>
            <person name="Kohn T."/>
            <person name="Kabuu M."/>
            <person name="Jogler M."/>
            <person name="Wohfarth N."/>
            <person name="Heuer A."/>
            <person name="Rohde M."/>
            <person name="van Teeseling M.C.F."/>
            <person name="Jogler C."/>
        </authorList>
    </citation>
    <scope>NUCLEOTIDE SEQUENCE</scope>
    <source>
        <strain evidence="15">Strain 138</strain>
        <strain evidence="16">Strain 318</strain>
    </source>
</reference>
<accession>A0AA49JWB6</accession>
<keyword evidence="17" id="KW-1185">Reference proteome</keyword>
<evidence type="ECO:0000256" key="6">
    <source>
        <dbReference type="ARBA" id="ARBA00022963"/>
    </source>
</evidence>
<dbReference type="NCBIfam" id="NF008363">
    <property type="entry name" value="PRK11154.1"/>
    <property type="match status" value="1"/>
</dbReference>
<protein>
    <recommendedName>
        <fullName evidence="4">enoyl-CoA hydratase</fullName>
        <ecNumber evidence="4">4.2.1.17</ecNumber>
    </recommendedName>
</protein>
<dbReference type="InterPro" id="IPR008927">
    <property type="entry name" value="6-PGluconate_DH-like_C_sf"/>
</dbReference>
<dbReference type="GO" id="GO:0016509">
    <property type="term" value="F:long-chain (3S)-3-hydroxyacyl-CoA dehydrogenase (NAD+) activity"/>
    <property type="evidence" value="ECO:0007669"/>
    <property type="project" value="TreeGrafter"/>
</dbReference>
<dbReference type="Pfam" id="PF00725">
    <property type="entry name" value="3HCDH"/>
    <property type="match status" value="2"/>
</dbReference>
<dbReference type="GO" id="GO:0070403">
    <property type="term" value="F:NAD+ binding"/>
    <property type="evidence" value="ECO:0007669"/>
    <property type="project" value="InterPro"/>
</dbReference>
<evidence type="ECO:0000256" key="9">
    <source>
        <dbReference type="ARBA" id="ARBA00023098"/>
    </source>
</evidence>
<evidence type="ECO:0000256" key="8">
    <source>
        <dbReference type="ARBA" id="ARBA00023027"/>
    </source>
</evidence>
<evidence type="ECO:0000259" key="13">
    <source>
        <dbReference type="Pfam" id="PF00725"/>
    </source>
</evidence>
<dbReference type="PANTHER" id="PTHR43612">
    <property type="entry name" value="TRIFUNCTIONAL ENZYME SUBUNIT ALPHA"/>
    <property type="match status" value="1"/>
</dbReference>
<evidence type="ECO:0000259" key="14">
    <source>
        <dbReference type="Pfam" id="PF02737"/>
    </source>
</evidence>
<dbReference type="InterPro" id="IPR001753">
    <property type="entry name" value="Enoyl-CoA_hydra/iso"/>
</dbReference>
<dbReference type="InterPro" id="IPR006180">
    <property type="entry name" value="3-OHacyl-CoA_DH_CS"/>
</dbReference>
<sequence>MTTALMLEMVDGVAVLTFDLKGESINKFSPAVIDEFTAMIERLDKDPSVKAAVLISGKPGTFIAGADIDQFLEFKTAADAQKASAFGHTMMSRIEKGRVPVVAAIEGACLGGGLEFALACAYRIAADTPKTVLALPEVQLGLIPGAGGTQRLPRRVGLQVALDMILTGKNVRAKKALQTNLIDELVHPSILRQVAVQRAKELAAGTLERNRDVRKHGAKEILLDDNPIGRSVVFRQAREMTQKKSKGHYPALFAAIDAVQASYSGSEAQGFAEEARLFGEMAMTPVCKQLMFLFYATTSLKKDAGVPADVKARAVDRIGVLGTGFMGAGIASISVQQGVPVRFKDTAAAQVAKGVAAVKDVLKDRLTKRQVTKQQFDDQMSLVSGTTEYSGFGRLPLVIEAVFEDLAVKHKVIAEAESVLPPDAIFATNTSTIPIAKIAAGSKRPEQVIGMHFFSPVHKMPLLEVIVTPRTASEVTATVVEFGRRIGKTVIIVNDAPGFYVNRILAPYVNEAGILLDEGVAIDAIDKAMAQFGFPVGPINLIDEVGLDIAGKSGAIMAEAFGGRMSPSTALQKVLGAGRLGRKGKSGFYVYDEKGKRGDVDESVYQLYPGGTKRVTVEKGEIQRRLSLAMVNEAARCLEEGIIRSARDGDIGAVFGIGFPPFRGGPFRHIDAVGVAEAVKQLEALDARYPGRFTPAKLLVEMARDGRTFYPREGKPV</sequence>
<evidence type="ECO:0000256" key="4">
    <source>
        <dbReference type="ARBA" id="ARBA00012076"/>
    </source>
</evidence>
<dbReference type="KEGG" id="pspc:Strain318_002678"/>
<gene>
    <name evidence="15" type="primary">fadJ</name>
    <name evidence="15" type="ORF">Strain138_002678</name>
    <name evidence="16" type="ORF">Strain318_002678</name>
</gene>
<feature type="domain" description="3-hydroxyacyl-CoA dehydrogenase C-terminal" evidence="13">
    <location>
        <begin position="498"/>
        <end position="591"/>
    </location>
</feature>
<dbReference type="AlphaFoldDB" id="A0AA49JWB6"/>
<dbReference type="FunFam" id="3.40.50.720:FF:000009">
    <property type="entry name" value="Fatty oxidation complex, alpha subunit"/>
    <property type="match status" value="1"/>
</dbReference>
<evidence type="ECO:0000256" key="10">
    <source>
        <dbReference type="ARBA" id="ARBA00023239"/>
    </source>
</evidence>
<dbReference type="EMBL" id="CP130613">
    <property type="protein sequence ID" value="WKW16267.1"/>
    <property type="molecule type" value="Genomic_DNA"/>
</dbReference>
<dbReference type="InterPro" id="IPR006108">
    <property type="entry name" value="3HC_DH_C"/>
</dbReference>
<organism evidence="15">
    <name type="scientific">Pseudogemmatithrix spongiicola</name>
    <dbReference type="NCBI Taxonomy" id="3062599"/>
    <lineage>
        <taxon>Bacteria</taxon>
        <taxon>Pseudomonadati</taxon>
        <taxon>Gemmatimonadota</taxon>
        <taxon>Gemmatimonadia</taxon>
        <taxon>Gemmatimonadales</taxon>
        <taxon>Gemmatimonadaceae</taxon>
        <taxon>Pseudogemmatithrix</taxon>
    </lineage>
</organism>
<dbReference type="GO" id="GO:0016853">
    <property type="term" value="F:isomerase activity"/>
    <property type="evidence" value="ECO:0007669"/>
    <property type="project" value="UniProtKB-KW"/>
</dbReference>
<dbReference type="Proteomes" id="UP001229955">
    <property type="component" value="Chromosome"/>
</dbReference>
<dbReference type="SUPFAM" id="SSF52096">
    <property type="entry name" value="ClpP/crotonase"/>
    <property type="match status" value="1"/>
</dbReference>
<dbReference type="SUPFAM" id="SSF51735">
    <property type="entry name" value="NAD(P)-binding Rossmann-fold domains"/>
    <property type="match status" value="1"/>
</dbReference>
<comment type="similarity">
    <text evidence="2">In the central section; belongs to the 3-hydroxyacyl-CoA dehydrogenase family.</text>
</comment>
<dbReference type="Gene3D" id="1.10.1040.50">
    <property type="match status" value="1"/>
</dbReference>
<dbReference type="InterPro" id="IPR050136">
    <property type="entry name" value="FA_oxidation_alpha_subunit"/>
</dbReference>
<evidence type="ECO:0000256" key="3">
    <source>
        <dbReference type="ARBA" id="ARBA00008750"/>
    </source>
</evidence>
<dbReference type="EC" id="4.2.1.17" evidence="4"/>
<evidence type="ECO:0000256" key="11">
    <source>
        <dbReference type="ARBA" id="ARBA00023268"/>
    </source>
</evidence>
<dbReference type="GO" id="GO:0004300">
    <property type="term" value="F:enoyl-CoA hydratase activity"/>
    <property type="evidence" value="ECO:0007669"/>
    <property type="project" value="UniProtKB-EC"/>
</dbReference>
<evidence type="ECO:0000256" key="12">
    <source>
        <dbReference type="ARBA" id="ARBA00049556"/>
    </source>
</evidence>
<dbReference type="PANTHER" id="PTHR43612:SF3">
    <property type="entry name" value="TRIFUNCTIONAL ENZYME SUBUNIT ALPHA, MITOCHONDRIAL"/>
    <property type="match status" value="1"/>
</dbReference>
<evidence type="ECO:0000256" key="7">
    <source>
        <dbReference type="ARBA" id="ARBA00023002"/>
    </source>
</evidence>
<evidence type="ECO:0000313" key="15">
    <source>
        <dbReference type="EMBL" id="WKW13360.1"/>
    </source>
</evidence>
<proteinExistence type="inferred from homology"/>
<comment type="similarity">
    <text evidence="3">In the N-terminal section; belongs to the enoyl-CoA hydratase/isomerase family.</text>
</comment>